<name>A0AAJ0HJ16_9PEZI</name>
<dbReference type="GO" id="GO:0005743">
    <property type="term" value="C:mitochondrial inner membrane"/>
    <property type="evidence" value="ECO:0007669"/>
    <property type="project" value="TreeGrafter"/>
</dbReference>
<dbReference type="PANTHER" id="PTHR42886:SF29">
    <property type="entry name" value="PUMMELIG, ISOFORM A"/>
    <property type="match status" value="1"/>
</dbReference>
<dbReference type="GO" id="GO:0035965">
    <property type="term" value="P:cardiolipin acyl-chain remodeling"/>
    <property type="evidence" value="ECO:0007669"/>
    <property type="project" value="TreeGrafter"/>
</dbReference>
<organism evidence="4 5">
    <name type="scientific">Lasiosphaeria hispida</name>
    <dbReference type="NCBI Taxonomy" id="260671"/>
    <lineage>
        <taxon>Eukaryota</taxon>
        <taxon>Fungi</taxon>
        <taxon>Dikarya</taxon>
        <taxon>Ascomycota</taxon>
        <taxon>Pezizomycotina</taxon>
        <taxon>Sordariomycetes</taxon>
        <taxon>Sordariomycetidae</taxon>
        <taxon>Sordariales</taxon>
        <taxon>Lasiosphaeriaceae</taxon>
        <taxon>Lasiosphaeria</taxon>
    </lineage>
</organism>
<feature type="region of interest" description="Disordered" evidence="2">
    <location>
        <begin position="29"/>
        <end position="73"/>
    </location>
</feature>
<dbReference type="GO" id="GO:0042171">
    <property type="term" value="F:lysophosphatidic acid acyltransferase activity"/>
    <property type="evidence" value="ECO:0007669"/>
    <property type="project" value="TreeGrafter"/>
</dbReference>
<comment type="similarity">
    <text evidence="1">Belongs to the peptidase S33 family. ABHD4/ABHD5 subfamily.</text>
</comment>
<keyword evidence="4" id="KW-0378">Hydrolase</keyword>
<dbReference type="GO" id="GO:0055088">
    <property type="term" value="P:lipid homeostasis"/>
    <property type="evidence" value="ECO:0007669"/>
    <property type="project" value="TreeGrafter"/>
</dbReference>
<dbReference type="InterPro" id="IPR029058">
    <property type="entry name" value="AB_hydrolase_fold"/>
</dbReference>
<dbReference type="Pfam" id="PF00561">
    <property type="entry name" value="Abhydrolase_1"/>
    <property type="match status" value="1"/>
</dbReference>
<feature type="compositionally biased region" description="Low complexity" evidence="2">
    <location>
        <begin position="48"/>
        <end position="61"/>
    </location>
</feature>
<evidence type="ECO:0000259" key="3">
    <source>
        <dbReference type="Pfam" id="PF00561"/>
    </source>
</evidence>
<feature type="domain" description="AB hydrolase-1" evidence="3">
    <location>
        <begin position="162"/>
        <end position="513"/>
    </location>
</feature>
<accession>A0AAJ0HJ16</accession>
<comment type="caution">
    <text evidence="4">The sequence shown here is derived from an EMBL/GenBank/DDBJ whole genome shotgun (WGS) entry which is preliminary data.</text>
</comment>
<sequence>MLKTYPTSFLLPKRLKLVSLAARFDDQKSNMTTDGTISGPRSQQPMLASQRAQASAQSQTSGDSDQKPQRGAMGAYFPLGYKEAAQQWWTSISSRQAERNVLSLIPSLREADGAETWQANDLARNDPFGQRVWRSSMVQLSGKNRALNELSIHRTDEQVDDTLVMLHGYGAGLGFFYKNFEPLSRGKGWQLYALDMLGMGNSTRPPFKIKTTTPKEKIAEAENWFIDALEEWRRVRKIEKFTLMGHSLGGYLAVSYALKYPGRLNKLILASPVGIPEDPWAVNADMPEPGESTMANEFIQDQESIANSKPAPGGDNNNFMRARDKKAAAAANPNSTTPPKRPLPSWLVWLWDANVSPFSIVRMTGPLGPRFVSGWTSRRFNHLPPDEKEALHTYSYSLFRQKGSGEYALPYILAPGAFARSPVINRIQDVGRQVVKPATETEPAVRETGFPIVFMYGDNDWMDVAGGFAAEEEVKQRIVKALLNGTEEEKRREGGSAKVVIVSKAGHHLYIDNADEFNAYVRKEMEETRAQGLRERAMRS</sequence>
<dbReference type="PANTHER" id="PTHR42886">
    <property type="entry name" value="RE40534P-RELATED"/>
    <property type="match status" value="1"/>
</dbReference>
<gene>
    <name evidence="4" type="ORF">B0T25DRAFT_545032</name>
</gene>
<reference evidence="4" key="2">
    <citation type="submission" date="2023-06" db="EMBL/GenBank/DDBJ databases">
        <authorList>
            <consortium name="Lawrence Berkeley National Laboratory"/>
            <person name="Haridas S."/>
            <person name="Hensen N."/>
            <person name="Bonometti L."/>
            <person name="Westerberg I."/>
            <person name="Brannstrom I.O."/>
            <person name="Guillou S."/>
            <person name="Cros-Aarteil S."/>
            <person name="Calhoun S."/>
            <person name="Kuo A."/>
            <person name="Mondo S."/>
            <person name="Pangilinan J."/>
            <person name="Riley R."/>
            <person name="Labutti K."/>
            <person name="Andreopoulos B."/>
            <person name="Lipzen A."/>
            <person name="Chen C."/>
            <person name="Yanf M."/>
            <person name="Daum C."/>
            <person name="Ng V."/>
            <person name="Clum A."/>
            <person name="Steindorff A."/>
            <person name="Ohm R."/>
            <person name="Martin F."/>
            <person name="Silar P."/>
            <person name="Natvig D."/>
            <person name="Lalanne C."/>
            <person name="Gautier V."/>
            <person name="Ament-Velasquez S.L."/>
            <person name="Kruys A."/>
            <person name="Hutchinson M.I."/>
            <person name="Powell A.J."/>
            <person name="Barry K."/>
            <person name="Miller A.N."/>
            <person name="Grigoriev I.V."/>
            <person name="Debuchy R."/>
            <person name="Gladieux P."/>
            <person name="Thoren M.H."/>
            <person name="Johannesson H."/>
        </authorList>
    </citation>
    <scope>NUCLEOTIDE SEQUENCE</scope>
    <source>
        <strain evidence="4">CBS 955.72</strain>
    </source>
</reference>
<feature type="compositionally biased region" description="Polar residues" evidence="2">
    <location>
        <begin position="29"/>
        <end position="47"/>
    </location>
</feature>
<dbReference type="Proteomes" id="UP001275084">
    <property type="component" value="Unassembled WGS sequence"/>
</dbReference>
<reference evidence="4" key="1">
    <citation type="journal article" date="2023" name="Mol. Phylogenet. Evol.">
        <title>Genome-scale phylogeny and comparative genomics of the fungal order Sordariales.</title>
        <authorList>
            <person name="Hensen N."/>
            <person name="Bonometti L."/>
            <person name="Westerberg I."/>
            <person name="Brannstrom I.O."/>
            <person name="Guillou S."/>
            <person name="Cros-Aarteil S."/>
            <person name="Calhoun S."/>
            <person name="Haridas S."/>
            <person name="Kuo A."/>
            <person name="Mondo S."/>
            <person name="Pangilinan J."/>
            <person name="Riley R."/>
            <person name="LaButti K."/>
            <person name="Andreopoulos B."/>
            <person name="Lipzen A."/>
            <person name="Chen C."/>
            <person name="Yan M."/>
            <person name="Daum C."/>
            <person name="Ng V."/>
            <person name="Clum A."/>
            <person name="Steindorff A."/>
            <person name="Ohm R.A."/>
            <person name="Martin F."/>
            <person name="Silar P."/>
            <person name="Natvig D.O."/>
            <person name="Lalanne C."/>
            <person name="Gautier V."/>
            <person name="Ament-Velasquez S.L."/>
            <person name="Kruys A."/>
            <person name="Hutchinson M.I."/>
            <person name="Powell A.J."/>
            <person name="Barry K."/>
            <person name="Miller A.N."/>
            <person name="Grigoriev I.V."/>
            <person name="Debuchy R."/>
            <person name="Gladieux P."/>
            <person name="Hiltunen Thoren M."/>
            <person name="Johannesson H."/>
        </authorList>
    </citation>
    <scope>NUCLEOTIDE SEQUENCE</scope>
    <source>
        <strain evidence="4">CBS 955.72</strain>
    </source>
</reference>
<dbReference type="InterPro" id="IPR000073">
    <property type="entry name" value="AB_hydrolase_1"/>
</dbReference>
<dbReference type="GO" id="GO:0004623">
    <property type="term" value="F:phospholipase A2 activity"/>
    <property type="evidence" value="ECO:0007669"/>
    <property type="project" value="TreeGrafter"/>
</dbReference>
<protein>
    <submittedName>
        <fullName evidence="4">Alpha/Beta hydrolase protein</fullName>
    </submittedName>
</protein>
<evidence type="ECO:0000256" key="1">
    <source>
        <dbReference type="ARBA" id="ARBA00038097"/>
    </source>
</evidence>
<dbReference type="SUPFAM" id="SSF53474">
    <property type="entry name" value="alpha/beta-Hydrolases"/>
    <property type="match status" value="1"/>
</dbReference>
<evidence type="ECO:0000313" key="5">
    <source>
        <dbReference type="Proteomes" id="UP001275084"/>
    </source>
</evidence>
<evidence type="ECO:0000313" key="4">
    <source>
        <dbReference type="EMBL" id="KAK3353623.1"/>
    </source>
</evidence>
<proteinExistence type="inferred from homology"/>
<dbReference type="EMBL" id="JAUIQD010000004">
    <property type="protein sequence ID" value="KAK3353623.1"/>
    <property type="molecule type" value="Genomic_DNA"/>
</dbReference>
<dbReference type="GO" id="GO:0006654">
    <property type="term" value="P:phosphatidic acid biosynthetic process"/>
    <property type="evidence" value="ECO:0007669"/>
    <property type="project" value="TreeGrafter"/>
</dbReference>
<dbReference type="AlphaFoldDB" id="A0AAJ0HJ16"/>
<evidence type="ECO:0000256" key="2">
    <source>
        <dbReference type="SAM" id="MobiDB-lite"/>
    </source>
</evidence>
<keyword evidence="5" id="KW-1185">Reference proteome</keyword>
<dbReference type="Gene3D" id="3.40.50.1820">
    <property type="entry name" value="alpha/beta hydrolase"/>
    <property type="match status" value="1"/>
</dbReference>